<evidence type="ECO:0000259" key="1">
    <source>
        <dbReference type="SMART" id="SM00563"/>
    </source>
</evidence>
<protein>
    <recommendedName>
        <fullName evidence="1">Phospholipid/glycerol acyltransferase domain-containing protein</fullName>
    </recommendedName>
</protein>
<dbReference type="SUPFAM" id="SSF69593">
    <property type="entry name" value="Glycerol-3-phosphate (1)-acyltransferase"/>
    <property type="match status" value="1"/>
</dbReference>
<accession>A0A2M7QEP3</accession>
<dbReference type="EMBL" id="PFLF01000027">
    <property type="protein sequence ID" value="PIY69377.1"/>
    <property type="molecule type" value="Genomic_DNA"/>
</dbReference>
<name>A0A2M7QEP3_9BACT</name>
<gene>
    <name evidence="2" type="ORF">COY90_00960</name>
</gene>
<feature type="domain" description="Phospholipid/glycerol acyltransferase" evidence="1">
    <location>
        <begin position="98"/>
        <end position="232"/>
    </location>
</feature>
<dbReference type="AlphaFoldDB" id="A0A2M7QEP3"/>
<dbReference type="GO" id="GO:0016746">
    <property type="term" value="F:acyltransferase activity"/>
    <property type="evidence" value="ECO:0007669"/>
    <property type="project" value="InterPro"/>
</dbReference>
<comment type="caution">
    <text evidence="2">The sequence shown here is derived from an EMBL/GenBank/DDBJ whole genome shotgun (WGS) entry which is preliminary data.</text>
</comment>
<dbReference type="Proteomes" id="UP000230108">
    <property type="component" value="Unassembled WGS sequence"/>
</dbReference>
<evidence type="ECO:0000313" key="3">
    <source>
        <dbReference type="Proteomes" id="UP000230108"/>
    </source>
</evidence>
<dbReference type="Pfam" id="PF01553">
    <property type="entry name" value="Acyltransferase"/>
    <property type="match status" value="1"/>
</dbReference>
<proteinExistence type="predicted"/>
<evidence type="ECO:0000313" key="2">
    <source>
        <dbReference type="EMBL" id="PIY69377.1"/>
    </source>
</evidence>
<reference evidence="3" key="1">
    <citation type="submission" date="2017-09" db="EMBL/GenBank/DDBJ databases">
        <title>Depth-based differentiation of microbial function through sediment-hosted aquifers and enrichment of novel symbionts in the deep terrestrial subsurface.</title>
        <authorList>
            <person name="Probst A.J."/>
            <person name="Ladd B."/>
            <person name="Jarett J.K."/>
            <person name="Geller-Mcgrath D.E."/>
            <person name="Sieber C.M.K."/>
            <person name="Emerson J.B."/>
            <person name="Anantharaman K."/>
            <person name="Thomas B.C."/>
            <person name="Malmstrom R."/>
            <person name="Stieglmeier M."/>
            <person name="Klingl A."/>
            <person name="Woyke T."/>
            <person name="Ryan C.M."/>
            <person name="Banfield J.F."/>
        </authorList>
    </citation>
    <scope>NUCLEOTIDE SEQUENCE [LARGE SCALE GENOMIC DNA]</scope>
</reference>
<sequence>MGLDFMRHNALYEISHKDGFENIVRMVDRSYLGRNPITGPLIRQFPPLKSLRMIANFDEDIELNGLGYASHEFLKTLQFGLSSEGAILPELKAQGSPLIVISTHQGLIEPIYISALLEREDSYIIAGMENHRYGGNLTKHLLPVRPSKFAGEKRSVLYGPQMTTEEIQKMNEESLQTASERVASGSMLTIFPWGGRGEETGEWYTGLGRIIYNIPLNQRGKTRILPIYFSGHDRASLKELIQELLLYGKPKQERNVLARIGAAPFLDELVESYDDPHAIINSIRVFFLNQFSPKI</sequence>
<dbReference type="SMART" id="SM00563">
    <property type="entry name" value="PlsC"/>
    <property type="match status" value="1"/>
</dbReference>
<dbReference type="InterPro" id="IPR002123">
    <property type="entry name" value="Plipid/glycerol_acylTrfase"/>
</dbReference>
<organism evidence="2 3">
    <name type="scientific">Candidatus Roizmanbacteria bacterium CG_4_10_14_0_8_um_filter_39_9</name>
    <dbReference type="NCBI Taxonomy" id="1974829"/>
    <lineage>
        <taxon>Bacteria</taxon>
        <taxon>Candidatus Roizmaniibacteriota</taxon>
    </lineage>
</organism>